<dbReference type="RefSeq" id="WP_006213259.1">
    <property type="nucleotide sequence ID" value="NZ_ANHZ02000001.1"/>
</dbReference>
<proteinExistence type="predicted"/>
<evidence type="ECO:0000313" key="4">
    <source>
        <dbReference type="EMBL" id="EME37916.1"/>
    </source>
</evidence>
<reference evidence="4 5" key="1">
    <citation type="journal article" date="2014" name="Genome Announc.">
        <title>Draft Genome Sequence of Kocuria palustris PEL.</title>
        <authorList>
            <person name="Sharma G."/>
            <person name="Khatri I."/>
            <person name="Subramanian S."/>
        </authorList>
    </citation>
    <scope>NUCLEOTIDE SEQUENCE [LARGE SCALE GENOMIC DNA]</scope>
    <source>
        <strain evidence="4 5">PEL</strain>
    </source>
</reference>
<dbReference type="SUPFAM" id="SSF47781">
    <property type="entry name" value="RuvA domain 2-like"/>
    <property type="match status" value="1"/>
</dbReference>
<dbReference type="STRING" id="71999.KPaMU14_05770"/>
<keyword evidence="2" id="KW-0472">Membrane</keyword>
<dbReference type="Pfam" id="PF12836">
    <property type="entry name" value="HHH_3"/>
    <property type="match status" value="1"/>
</dbReference>
<protein>
    <submittedName>
        <fullName evidence="4">Competence protein ComEA</fullName>
    </submittedName>
</protein>
<dbReference type="Gene3D" id="3.10.560.10">
    <property type="entry name" value="Outer membrane lipoprotein wza domain like"/>
    <property type="match status" value="1"/>
</dbReference>
<accession>M2XFT0</accession>
<feature type="region of interest" description="Disordered" evidence="1">
    <location>
        <begin position="260"/>
        <end position="305"/>
    </location>
</feature>
<feature type="compositionally biased region" description="Low complexity" evidence="1">
    <location>
        <begin position="276"/>
        <end position="305"/>
    </location>
</feature>
<feature type="transmembrane region" description="Helical" evidence="2">
    <location>
        <begin position="113"/>
        <end position="134"/>
    </location>
</feature>
<evidence type="ECO:0000313" key="5">
    <source>
        <dbReference type="Proteomes" id="UP000009877"/>
    </source>
</evidence>
<feature type="region of interest" description="Disordered" evidence="1">
    <location>
        <begin position="143"/>
        <end position="168"/>
    </location>
</feature>
<dbReference type="Pfam" id="PF10531">
    <property type="entry name" value="SLBB"/>
    <property type="match status" value="1"/>
</dbReference>
<dbReference type="GO" id="GO:0006281">
    <property type="term" value="P:DNA repair"/>
    <property type="evidence" value="ECO:0007669"/>
    <property type="project" value="InterPro"/>
</dbReference>
<comment type="caution">
    <text evidence="4">The sequence shown here is derived from an EMBL/GenBank/DDBJ whole genome shotgun (WGS) entry which is preliminary data.</text>
</comment>
<dbReference type="GO" id="GO:0003677">
    <property type="term" value="F:DNA binding"/>
    <property type="evidence" value="ECO:0007669"/>
    <property type="project" value="InterPro"/>
</dbReference>
<gene>
    <name evidence="4" type="ORF">C884_00111</name>
</gene>
<dbReference type="EMBL" id="ANHZ02000001">
    <property type="protein sequence ID" value="EME37916.1"/>
    <property type="molecule type" value="Genomic_DNA"/>
</dbReference>
<sequence>MTPVTHRGRRRLERERPVERLRGLLDDDLRATGHDLPHDDRREDWVEDSASAPETESAESAPAESGGAAAGRRRLLAAPPASGSSSSAEPLGPRALPLDPDEQPWVSPIRARLPWATLAIAGLVLILVVVSILLRGREQEAVVSAPSSAGPVVDEQAGASQAAAESGSVEGAEALGAAGDGASAGTVDAPASGSPVTVHVVGEVGEPGVVELPAGSRVADAVEAAGGLSESAVTDAVNMAAPAADGVQIVIPDQALAEQWEQDPPTPSSGSGGQTATGSAQDGSAAAGSGAAAGGSPEEGAGPAATGAAIDLNTATAAQLEELPKVGPVLAQRIVEHREQIGGFRSVEELDAVSGIGPAMMEAIAPLVTV</sequence>
<dbReference type="GO" id="GO:0015627">
    <property type="term" value="C:type II protein secretion system complex"/>
    <property type="evidence" value="ECO:0007669"/>
    <property type="project" value="TreeGrafter"/>
</dbReference>
<evidence type="ECO:0000256" key="1">
    <source>
        <dbReference type="SAM" id="MobiDB-lite"/>
    </source>
</evidence>
<feature type="region of interest" description="Disordered" evidence="1">
    <location>
        <begin position="1"/>
        <end position="99"/>
    </location>
</feature>
<name>M2XFT0_9MICC</name>
<dbReference type="InterPro" id="IPR010994">
    <property type="entry name" value="RuvA_2-like"/>
</dbReference>
<dbReference type="PANTHER" id="PTHR21180:SF32">
    <property type="entry name" value="ENDONUCLEASE_EXONUCLEASE_PHOSPHATASE FAMILY DOMAIN-CONTAINING PROTEIN 1"/>
    <property type="match status" value="1"/>
</dbReference>
<organism evidence="4 5">
    <name type="scientific">Kocuria palustris PEL</name>
    <dbReference type="NCBI Taxonomy" id="1236550"/>
    <lineage>
        <taxon>Bacteria</taxon>
        <taxon>Bacillati</taxon>
        <taxon>Actinomycetota</taxon>
        <taxon>Actinomycetes</taxon>
        <taxon>Micrococcales</taxon>
        <taxon>Micrococcaceae</taxon>
        <taxon>Kocuria</taxon>
    </lineage>
</organism>
<dbReference type="PANTHER" id="PTHR21180">
    <property type="entry name" value="ENDONUCLEASE/EXONUCLEASE/PHOSPHATASE FAMILY DOMAIN-CONTAINING PROTEIN 1"/>
    <property type="match status" value="1"/>
</dbReference>
<feature type="domain" description="Helix-hairpin-helix DNA-binding motif class 1" evidence="3">
    <location>
        <begin position="348"/>
        <end position="367"/>
    </location>
</feature>
<dbReference type="Gene3D" id="1.10.150.320">
    <property type="entry name" value="Photosystem II 12 kDa extrinsic protein"/>
    <property type="match status" value="1"/>
</dbReference>
<dbReference type="InterPro" id="IPR019554">
    <property type="entry name" value="Soluble_ligand-bd"/>
</dbReference>
<evidence type="ECO:0000259" key="3">
    <source>
        <dbReference type="SMART" id="SM00278"/>
    </source>
</evidence>
<dbReference type="Proteomes" id="UP000009877">
    <property type="component" value="Unassembled WGS sequence"/>
</dbReference>
<keyword evidence="5" id="KW-1185">Reference proteome</keyword>
<dbReference type="AlphaFoldDB" id="M2XFT0"/>
<keyword evidence="2" id="KW-1133">Transmembrane helix</keyword>
<feature type="domain" description="Helix-hairpin-helix DNA-binding motif class 1" evidence="3">
    <location>
        <begin position="318"/>
        <end position="337"/>
    </location>
</feature>
<dbReference type="GO" id="GO:0015628">
    <property type="term" value="P:protein secretion by the type II secretion system"/>
    <property type="evidence" value="ECO:0007669"/>
    <property type="project" value="TreeGrafter"/>
</dbReference>
<feature type="compositionally biased region" description="Basic and acidic residues" evidence="1">
    <location>
        <begin position="12"/>
        <end position="44"/>
    </location>
</feature>
<evidence type="ECO:0000256" key="2">
    <source>
        <dbReference type="SAM" id="Phobius"/>
    </source>
</evidence>
<feature type="compositionally biased region" description="Low complexity" evidence="1">
    <location>
        <begin position="76"/>
        <end position="93"/>
    </location>
</feature>
<feature type="compositionally biased region" description="Low complexity" evidence="1">
    <location>
        <begin position="49"/>
        <end position="67"/>
    </location>
</feature>
<dbReference type="SMART" id="SM00278">
    <property type="entry name" value="HhH1"/>
    <property type="match status" value="2"/>
</dbReference>
<keyword evidence="2" id="KW-0812">Transmembrane</keyword>
<dbReference type="InterPro" id="IPR051675">
    <property type="entry name" value="Endo/Exo/Phosphatase_dom_1"/>
</dbReference>
<dbReference type="InterPro" id="IPR003583">
    <property type="entry name" value="Hlx-hairpin-Hlx_DNA-bd_motif"/>
</dbReference>
<feature type="compositionally biased region" description="Basic residues" evidence="1">
    <location>
        <begin position="1"/>
        <end position="11"/>
    </location>
</feature>